<evidence type="ECO:0000256" key="3">
    <source>
        <dbReference type="ARBA" id="ARBA00022840"/>
    </source>
</evidence>
<dbReference type="SMART" id="SM00382">
    <property type="entry name" value="AAA"/>
    <property type="match status" value="1"/>
</dbReference>
<dbReference type="InterPro" id="IPR003593">
    <property type="entry name" value="AAA+_ATPase"/>
</dbReference>
<dbReference type="SUPFAM" id="SSF160246">
    <property type="entry name" value="EspE N-terminal domain-like"/>
    <property type="match status" value="1"/>
</dbReference>
<accession>I0IHW6</accession>
<dbReference type="eggNOG" id="COG2804">
    <property type="taxonomic scope" value="Bacteria"/>
</dbReference>
<evidence type="ECO:0000256" key="2">
    <source>
        <dbReference type="ARBA" id="ARBA00022741"/>
    </source>
</evidence>
<keyword evidence="6" id="KW-1185">Reference proteome</keyword>
<organism evidence="5 6">
    <name type="scientific">Phycisphaera mikurensis (strain NBRC 102666 / KCTC 22515 / FYK2301M01)</name>
    <dbReference type="NCBI Taxonomy" id="1142394"/>
    <lineage>
        <taxon>Bacteria</taxon>
        <taxon>Pseudomonadati</taxon>
        <taxon>Planctomycetota</taxon>
        <taxon>Phycisphaerae</taxon>
        <taxon>Phycisphaerales</taxon>
        <taxon>Phycisphaeraceae</taxon>
        <taxon>Phycisphaera</taxon>
    </lineage>
</organism>
<dbReference type="PATRIC" id="fig|1142394.8.peg.2789"/>
<dbReference type="AlphaFoldDB" id="I0IHW6"/>
<feature type="domain" description="Bacterial type II secretion system protein E" evidence="4">
    <location>
        <begin position="410"/>
        <end position="424"/>
    </location>
</feature>
<proteinExistence type="inferred from homology"/>
<sequence length="592" mass="63516">MAAAEAPDAGAPPAGAPGGELARITDLGDLLVASDVAGREVVDRAREAVEQQPGRGLAEVLREIGVCGEAMQESVARAAGLALERIDREAVGESDLVEKLGVAVCRELQVIPLRLQAGRVVLGVVDPDDLIAADEVRHKLGRSVHCVVVSPDDLAATLDDAGRAEAAASEAAGPGSLEELMAGTEEDDIEVVETKEENLDLEKMAGESPVIRYVNYLIFNAVKEGASDIHIEPQEKSVTIRYRIDGVLYDTEAPPASMKAAILSRIKIMANLDIAERRVPQDGRIRAMVHGRKLDLRVSTLPMVAGEKAVLRILDTRSIQVELDDLGMSPEMLKSWTLQVQNPHGIVLVTGPTGSGKTTTLYASLGKMDRKKLNISTAEDPVEYHLAGINQTPVNAKIGMSFAGALRALLRQDPDVIMVGEIRDLETAKTAIAASMTGHLVLSTLHTNDAPSTVTRLINIGVEPFLVGSAVNACLAQRLVRRICEHCKTPYETTPERFDQLSAKGHDPASFFMGGGCEKCRGTGYSGRVGIYEMLLMNDDLRDTVAGNPNAVVFRQQCVENGMTTLRSDGFEKVKAGRTTVEEILRVTDAVV</sequence>
<dbReference type="HOGENOM" id="CLU_013446_10_6_0"/>
<protein>
    <submittedName>
        <fullName evidence="5">Type IV pilus assembly protein PilB</fullName>
    </submittedName>
</protein>
<dbReference type="CDD" id="cd01129">
    <property type="entry name" value="PulE-GspE-like"/>
    <property type="match status" value="1"/>
</dbReference>
<dbReference type="Gene3D" id="3.30.450.90">
    <property type="match status" value="1"/>
</dbReference>
<dbReference type="PROSITE" id="PS00662">
    <property type="entry name" value="T2SP_E"/>
    <property type="match status" value="1"/>
</dbReference>
<dbReference type="GO" id="GO:0005886">
    <property type="term" value="C:plasma membrane"/>
    <property type="evidence" value="ECO:0007669"/>
    <property type="project" value="TreeGrafter"/>
</dbReference>
<dbReference type="STRING" id="1142394.PSMK_26950"/>
<dbReference type="InterPro" id="IPR037257">
    <property type="entry name" value="T2SS_E_N_sf"/>
</dbReference>
<dbReference type="PANTHER" id="PTHR30258:SF13">
    <property type="entry name" value="SECRETION PATHWAY ATPASE-RELATED"/>
    <property type="match status" value="1"/>
</dbReference>
<dbReference type="InterPro" id="IPR007831">
    <property type="entry name" value="T2SS_GspE_N"/>
</dbReference>
<dbReference type="Gene3D" id="3.30.300.160">
    <property type="entry name" value="Type II secretion system, protein E, N-terminal domain"/>
    <property type="match status" value="1"/>
</dbReference>
<dbReference type="SUPFAM" id="SSF52540">
    <property type="entry name" value="P-loop containing nucleoside triphosphate hydrolases"/>
    <property type="match status" value="1"/>
</dbReference>
<dbReference type="FunFam" id="3.40.50.300:FF:000398">
    <property type="entry name" value="Type IV pilus assembly ATPase PilB"/>
    <property type="match status" value="1"/>
</dbReference>
<dbReference type="Pfam" id="PF00437">
    <property type="entry name" value="T2SSE"/>
    <property type="match status" value="1"/>
</dbReference>
<evidence type="ECO:0000259" key="4">
    <source>
        <dbReference type="PROSITE" id="PS00662"/>
    </source>
</evidence>
<comment type="similarity">
    <text evidence="1">Belongs to the GSP E family.</text>
</comment>
<dbReference type="InterPro" id="IPR001482">
    <property type="entry name" value="T2SS/T4SS_dom"/>
</dbReference>
<keyword evidence="3" id="KW-0067">ATP-binding</keyword>
<evidence type="ECO:0000256" key="1">
    <source>
        <dbReference type="ARBA" id="ARBA00006611"/>
    </source>
</evidence>
<evidence type="ECO:0000313" key="6">
    <source>
        <dbReference type="Proteomes" id="UP000007881"/>
    </source>
</evidence>
<dbReference type="KEGG" id="phm:PSMK_26950"/>
<name>I0IHW6_PHYMF</name>
<dbReference type="Pfam" id="PF05157">
    <property type="entry name" value="MshEN"/>
    <property type="match status" value="1"/>
</dbReference>
<dbReference type="InterPro" id="IPR027417">
    <property type="entry name" value="P-loop_NTPase"/>
</dbReference>
<dbReference type="GO" id="GO:0016887">
    <property type="term" value="F:ATP hydrolysis activity"/>
    <property type="evidence" value="ECO:0007669"/>
    <property type="project" value="TreeGrafter"/>
</dbReference>
<keyword evidence="2" id="KW-0547">Nucleotide-binding</keyword>
<dbReference type="GO" id="GO:0005524">
    <property type="term" value="F:ATP binding"/>
    <property type="evidence" value="ECO:0007669"/>
    <property type="project" value="UniProtKB-KW"/>
</dbReference>
<evidence type="ECO:0000313" key="5">
    <source>
        <dbReference type="EMBL" id="BAM04854.1"/>
    </source>
</evidence>
<dbReference type="Proteomes" id="UP000007881">
    <property type="component" value="Chromosome"/>
</dbReference>
<gene>
    <name evidence="5" type="primary">pilB</name>
    <name evidence="5" type="ordered locus">PSMK_26950</name>
</gene>
<dbReference type="EMBL" id="AP012338">
    <property type="protein sequence ID" value="BAM04854.1"/>
    <property type="molecule type" value="Genomic_DNA"/>
</dbReference>
<dbReference type="PANTHER" id="PTHR30258">
    <property type="entry name" value="TYPE II SECRETION SYSTEM PROTEIN GSPE-RELATED"/>
    <property type="match status" value="1"/>
</dbReference>
<dbReference type="Gene3D" id="3.40.50.300">
    <property type="entry name" value="P-loop containing nucleotide triphosphate hydrolases"/>
    <property type="match status" value="1"/>
</dbReference>
<dbReference type="FunFam" id="3.30.450.90:FF:000001">
    <property type="entry name" value="Type II secretion system ATPase GspE"/>
    <property type="match status" value="1"/>
</dbReference>
<reference evidence="5 6" key="1">
    <citation type="submission" date="2012-02" db="EMBL/GenBank/DDBJ databases">
        <title>Complete genome sequence of Phycisphaera mikurensis NBRC 102666.</title>
        <authorList>
            <person name="Ankai A."/>
            <person name="Hosoyama A."/>
            <person name="Terui Y."/>
            <person name="Sekine M."/>
            <person name="Fukai R."/>
            <person name="Kato Y."/>
            <person name="Nakamura S."/>
            <person name="Yamada-Narita S."/>
            <person name="Kawakoshi A."/>
            <person name="Fukunaga Y."/>
            <person name="Yamazaki S."/>
            <person name="Fujita N."/>
        </authorList>
    </citation>
    <scope>NUCLEOTIDE SEQUENCE [LARGE SCALE GENOMIC DNA]</scope>
    <source>
        <strain evidence="6">NBRC 102666 / KCTC 22515 / FYK2301M01</strain>
    </source>
</reference>